<dbReference type="Pfam" id="PF07690">
    <property type="entry name" value="MFS_1"/>
    <property type="match status" value="1"/>
</dbReference>
<dbReference type="AlphaFoldDB" id="A0A0N5BDL9"/>
<keyword evidence="8" id="KW-1185">Reference proteome</keyword>
<dbReference type="STRING" id="174720.A0A0N5BDL9"/>
<dbReference type="GO" id="GO:0022857">
    <property type="term" value="F:transmembrane transporter activity"/>
    <property type="evidence" value="ECO:0007669"/>
    <property type="project" value="InterPro"/>
</dbReference>
<name>A0A0N5BDL9_STREA</name>
<feature type="transmembrane region" description="Helical" evidence="6">
    <location>
        <begin position="179"/>
        <end position="201"/>
    </location>
</feature>
<evidence type="ECO:0000259" key="7">
    <source>
        <dbReference type="PROSITE" id="PS50850"/>
    </source>
</evidence>
<keyword evidence="4 6" id="KW-1133">Transmembrane helix</keyword>
<dbReference type="PROSITE" id="PS50850">
    <property type="entry name" value="MFS"/>
    <property type="match status" value="1"/>
</dbReference>
<evidence type="ECO:0000256" key="3">
    <source>
        <dbReference type="ARBA" id="ARBA00022692"/>
    </source>
</evidence>
<dbReference type="InterPro" id="IPR011701">
    <property type="entry name" value="MFS"/>
</dbReference>
<dbReference type="GO" id="GO:0016020">
    <property type="term" value="C:membrane"/>
    <property type="evidence" value="ECO:0007669"/>
    <property type="project" value="UniProtKB-SubCell"/>
</dbReference>
<feature type="transmembrane region" description="Helical" evidence="6">
    <location>
        <begin position="404"/>
        <end position="426"/>
    </location>
</feature>
<feature type="transmembrane region" description="Helical" evidence="6">
    <location>
        <begin position="371"/>
        <end position="392"/>
    </location>
</feature>
<dbReference type="PANTHER" id="PTHR23506">
    <property type="entry name" value="GH10249P"/>
    <property type="match status" value="1"/>
</dbReference>
<dbReference type="InterPro" id="IPR050930">
    <property type="entry name" value="MFS_Vesicular_Transporter"/>
</dbReference>
<dbReference type="Proteomes" id="UP000046392">
    <property type="component" value="Unplaced"/>
</dbReference>
<proteinExistence type="predicted"/>
<feature type="transmembrane region" description="Helical" evidence="6">
    <location>
        <begin position="86"/>
        <end position="108"/>
    </location>
</feature>
<feature type="transmembrane region" description="Helical" evidence="6">
    <location>
        <begin position="114"/>
        <end position="139"/>
    </location>
</feature>
<keyword evidence="2" id="KW-0813">Transport</keyword>
<dbReference type="SUPFAM" id="SSF103473">
    <property type="entry name" value="MFS general substrate transporter"/>
    <property type="match status" value="1"/>
</dbReference>
<feature type="transmembrane region" description="Helical" evidence="6">
    <location>
        <begin position="272"/>
        <end position="292"/>
    </location>
</feature>
<feature type="transmembrane region" description="Helical" evidence="6">
    <location>
        <begin position="235"/>
        <end position="252"/>
    </location>
</feature>
<accession>A0A0N5BDL9</accession>
<keyword evidence="5 6" id="KW-0472">Membrane</keyword>
<evidence type="ECO:0000256" key="1">
    <source>
        <dbReference type="ARBA" id="ARBA00004141"/>
    </source>
</evidence>
<evidence type="ECO:0000313" key="8">
    <source>
        <dbReference type="Proteomes" id="UP000046392"/>
    </source>
</evidence>
<evidence type="ECO:0000256" key="5">
    <source>
        <dbReference type="ARBA" id="ARBA00023136"/>
    </source>
</evidence>
<feature type="domain" description="Major facilitator superfamily (MFS) profile" evidence="7">
    <location>
        <begin position="21"/>
        <end position="427"/>
    </location>
</feature>
<feature type="transmembrane region" description="Helical" evidence="6">
    <location>
        <begin position="55"/>
        <end position="74"/>
    </location>
</feature>
<feature type="transmembrane region" description="Helical" evidence="6">
    <location>
        <begin position="299"/>
        <end position="322"/>
    </location>
</feature>
<sequence>MKSTEMEVSSFRNFSLKQWIIFLILILSNIVIPMTFSCISPFFNDVASSKNVSLSTAGIVFAVFSFGGFILSPVAGKLIPIFGVRIVFSSGLVLLSIGTLLFSLTNLIENGTWFFIATFCLRILQSMGNAMSFTTTYAIAAKDFPNLMSTVLGSVETGAGLGFTVGPFIGGYLYQYVSFASSFLILGIVAAISSVIAFFSITSNGDDWKLKSSDNDNKRNQNHLTWIKLVKIKDIWCVLLPVVIVGVISSFHDSTLAVGCKQFNLDPSKIGTMFLYFGGLYAVSAPIIGFIIDKYAITNILFISGYVLSIIAFLCMGPAPFLNYKASVTLFIICLIAMGFSCSMLFVPAFKKSMDIIIKENNYADSLETSSIVSAAFSSSFSLGAFLGPFVGSALVENLGYPNAVSIIALICFIALIIFIVVYLLPRIIKKSTHKRVYSVKI</sequence>
<evidence type="ECO:0000313" key="9">
    <source>
        <dbReference type="WBParaSite" id="SPAL_0000410200.1"/>
    </source>
</evidence>
<dbReference type="WBParaSite" id="SPAL_0000410200.1">
    <property type="protein sequence ID" value="SPAL_0000410200.1"/>
    <property type="gene ID" value="SPAL_0000410200"/>
</dbReference>
<dbReference type="InterPro" id="IPR020846">
    <property type="entry name" value="MFS_dom"/>
</dbReference>
<dbReference type="Gene3D" id="1.20.1250.20">
    <property type="entry name" value="MFS general substrate transporter like domains"/>
    <property type="match status" value="2"/>
</dbReference>
<evidence type="ECO:0000256" key="4">
    <source>
        <dbReference type="ARBA" id="ARBA00022989"/>
    </source>
</evidence>
<evidence type="ECO:0000256" key="6">
    <source>
        <dbReference type="SAM" id="Phobius"/>
    </source>
</evidence>
<feature type="transmembrane region" description="Helical" evidence="6">
    <location>
        <begin position="151"/>
        <end position="173"/>
    </location>
</feature>
<dbReference type="PANTHER" id="PTHR23506:SF26">
    <property type="entry name" value="MFS-TYPE TRANSPORTER SLC18B1"/>
    <property type="match status" value="1"/>
</dbReference>
<dbReference type="InterPro" id="IPR036259">
    <property type="entry name" value="MFS_trans_sf"/>
</dbReference>
<reference evidence="9" key="1">
    <citation type="submission" date="2017-02" db="UniProtKB">
        <authorList>
            <consortium name="WormBaseParasite"/>
        </authorList>
    </citation>
    <scope>IDENTIFICATION</scope>
</reference>
<evidence type="ECO:0000256" key="2">
    <source>
        <dbReference type="ARBA" id="ARBA00022448"/>
    </source>
</evidence>
<keyword evidence="3 6" id="KW-0812">Transmembrane</keyword>
<feature type="transmembrane region" description="Helical" evidence="6">
    <location>
        <begin position="20"/>
        <end position="43"/>
    </location>
</feature>
<comment type="subcellular location">
    <subcellularLocation>
        <location evidence="1">Membrane</location>
        <topology evidence="1">Multi-pass membrane protein</topology>
    </subcellularLocation>
</comment>
<protein>
    <submittedName>
        <fullName evidence="9">MFS domain-containing protein</fullName>
    </submittedName>
</protein>
<organism evidence="8 9">
    <name type="scientific">Strongyloides papillosus</name>
    <name type="common">Intestinal threadworm</name>
    <dbReference type="NCBI Taxonomy" id="174720"/>
    <lineage>
        <taxon>Eukaryota</taxon>
        <taxon>Metazoa</taxon>
        <taxon>Ecdysozoa</taxon>
        <taxon>Nematoda</taxon>
        <taxon>Chromadorea</taxon>
        <taxon>Rhabditida</taxon>
        <taxon>Tylenchina</taxon>
        <taxon>Panagrolaimomorpha</taxon>
        <taxon>Strongyloidoidea</taxon>
        <taxon>Strongyloididae</taxon>
        <taxon>Strongyloides</taxon>
    </lineage>
</organism>
<feature type="transmembrane region" description="Helical" evidence="6">
    <location>
        <begin position="328"/>
        <end position="350"/>
    </location>
</feature>